<evidence type="ECO:0000256" key="1">
    <source>
        <dbReference type="SAM" id="MobiDB-lite"/>
    </source>
</evidence>
<dbReference type="EMBL" id="PKSM01000168">
    <property type="protein sequence ID" value="POW05684.1"/>
    <property type="molecule type" value="Genomic_DNA"/>
</dbReference>
<dbReference type="OrthoDB" id="10584081at2759"/>
<dbReference type="VEuPathDB" id="FungiDB:PSTT_04753"/>
<sequence length="314" mass="34736">MSSSRSNVTGRSSSHARPIRGAPQPMDGHAYTLEEINSLTAEQACWVEANPNFNDMVVPHDDEADMVDSNETVRGGDSNGGYHYATSEGNPVDHTGGKDCFGSSRHPIDLLQGPRRDPSDILQAPANIPWPPPHLLSTHQPRPLEQTIPTPAPPPIPTHVGFACPNVLDYGPLSAQVYVTDVNKAMKEWNREIEWLRKLSIELRVCFVHPGIWAQVGICCLVGKACRDFDGSVCTEADPCTWDTFADWLMKHNPDTSNTEVVANTCRHLRQMPNERASISITAFVNGSWTLKLTGIVIMKSLDLWSAWTVAWYI</sequence>
<gene>
    <name evidence="2" type="ORF">PSHT_10684</name>
</gene>
<feature type="compositionally biased region" description="Low complexity" evidence="1">
    <location>
        <begin position="1"/>
        <end position="13"/>
    </location>
</feature>
<organism evidence="2 3">
    <name type="scientific">Puccinia striiformis</name>
    <dbReference type="NCBI Taxonomy" id="27350"/>
    <lineage>
        <taxon>Eukaryota</taxon>
        <taxon>Fungi</taxon>
        <taxon>Dikarya</taxon>
        <taxon>Basidiomycota</taxon>
        <taxon>Pucciniomycotina</taxon>
        <taxon>Pucciniomycetes</taxon>
        <taxon>Pucciniales</taxon>
        <taxon>Pucciniaceae</taxon>
        <taxon>Puccinia</taxon>
    </lineage>
</organism>
<dbReference type="VEuPathDB" id="FungiDB:PSHT_10684"/>
<accession>A0A2S4V858</accession>
<dbReference type="Proteomes" id="UP000238274">
    <property type="component" value="Unassembled WGS sequence"/>
</dbReference>
<reference evidence="3" key="2">
    <citation type="journal article" date="2018" name="BMC Genomics">
        <title>Genomic insights into host adaptation between the wheat stripe rust pathogen (Puccinia striiformis f. sp. tritici) and the barley stripe rust pathogen (Puccinia striiformis f. sp. hordei).</title>
        <authorList>
            <person name="Xia C."/>
            <person name="Wang M."/>
            <person name="Yin C."/>
            <person name="Cornejo O.E."/>
            <person name="Hulbert S.H."/>
            <person name="Chen X."/>
        </authorList>
    </citation>
    <scope>NUCLEOTIDE SEQUENCE [LARGE SCALE GENOMIC DNA]</scope>
    <source>
        <strain evidence="3">93TX-2</strain>
    </source>
</reference>
<evidence type="ECO:0000313" key="2">
    <source>
        <dbReference type="EMBL" id="POW05684.1"/>
    </source>
</evidence>
<evidence type="ECO:0000313" key="3">
    <source>
        <dbReference type="Proteomes" id="UP000238274"/>
    </source>
</evidence>
<feature type="region of interest" description="Disordered" evidence="1">
    <location>
        <begin position="1"/>
        <end position="27"/>
    </location>
</feature>
<comment type="caution">
    <text evidence="2">The sequence shown here is derived from an EMBL/GenBank/DDBJ whole genome shotgun (WGS) entry which is preliminary data.</text>
</comment>
<keyword evidence="3" id="KW-1185">Reference proteome</keyword>
<dbReference type="AlphaFoldDB" id="A0A2S4V858"/>
<name>A0A2S4V858_9BASI</name>
<reference evidence="3" key="3">
    <citation type="journal article" date="2018" name="Mol. Plant Microbe Interact.">
        <title>Genome sequence resources for the wheat stripe rust pathogen (Puccinia striiformis f. sp. tritici) and the barley stripe rust pathogen (Puccinia striiformis f. sp. hordei).</title>
        <authorList>
            <person name="Xia C."/>
            <person name="Wang M."/>
            <person name="Yin C."/>
            <person name="Cornejo O.E."/>
            <person name="Hulbert S.H."/>
            <person name="Chen X."/>
        </authorList>
    </citation>
    <scope>NUCLEOTIDE SEQUENCE [LARGE SCALE GENOMIC DNA]</scope>
    <source>
        <strain evidence="3">93TX-2</strain>
    </source>
</reference>
<protein>
    <submittedName>
        <fullName evidence="2">Uncharacterized protein</fullName>
    </submittedName>
</protein>
<proteinExistence type="predicted"/>
<feature type="non-terminal residue" evidence="2">
    <location>
        <position position="314"/>
    </location>
</feature>
<reference evidence="2 3" key="1">
    <citation type="submission" date="2017-12" db="EMBL/GenBank/DDBJ databases">
        <title>Gene loss provides genomic basis for host adaptation in cereal stripe rust fungi.</title>
        <authorList>
            <person name="Xia C."/>
        </authorList>
    </citation>
    <scope>NUCLEOTIDE SEQUENCE [LARGE SCALE GENOMIC DNA]</scope>
    <source>
        <strain evidence="2 3">93TX-2</strain>
    </source>
</reference>